<dbReference type="Proteomes" id="UP000765509">
    <property type="component" value="Unassembled WGS sequence"/>
</dbReference>
<protein>
    <submittedName>
        <fullName evidence="1">Uncharacterized protein</fullName>
    </submittedName>
</protein>
<gene>
    <name evidence="1" type="ORF">O181_016410</name>
</gene>
<organism evidence="1 2">
    <name type="scientific">Austropuccinia psidii MF-1</name>
    <dbReference type="NCBI Taxonomy" id="1389203"/>
    <lineage>
        <taxon>Eukaryota</taxon>
        <taxon>Fungi</taxon>
        <taxon>Dikarya</taxon>
        <taxon>Basidiomycota</taxon>
        <taxon>Pucciniomycotina</taxon>
        <taxon>Pucciniomycetes</taxon>
        <taxon>Pucciniales</taxon>
        <taxon>Sphaerophragmiaceae</taxon>
        <taxon>Austropuccinia</taxon>
    </lineage>
</organism>
<dbReference type="EMBL" id="AVOT02004553">
    <property type="protein sequence ID" value="MBW0476695.1"/>
    <property type="molecule type" value="Genomic_DNA"/>
</dbReference>
<sequence>MQWLCSTYDGDLQSYIDNSRMLMMSLDTVDINIPAGCHSFTLLGKLSGDPKIRQFVKVLSLNEELIQQPKLVLERLQEFHNNSKIQTSKHTPTPIALVSESAHPYKITYYCTNSNHNPMCATHTKETCYAKNPHLRQTHCTNKRKTRPYQNASSHLSTAQVLVTGESFNERPEELIIDCGTTHHMFNSKHLFSSLVKTPPIGVSTGDP</sequence>
<name>A0A9Q3GRX8_9BASI</name>
<accession>A0A9Q3GRX8</accession>
<evidence type="ECO:0000313" key="2">
    <source>
        <dbReference type="Proteomes" id="UP000765509"/>
    </source>
</evidence>
<proteinExistence type="predicted"/>
<reference evidence="1" key="1">
    <citation type="submission" date="2021-03" db="EMBL/GenBank/DDBJ databases">
        <title>Draft genome sequence of rust myrtle Austropuccinia psidii MF-1, a brazilian biotype.</title>
        <authorList>
            <person name="Quecine M.C."/>
            <person name="Pachon D.M.R."/>
            <person name="Bonatelli M.L."/>
            <person name="Correr F.H."/>
            <person name="Franceschini L.M."/>
            <person name="Leite T.F."/>
            <person name="Margarido G.R.A."/>
            <person name="Almeida C.A."/>
            <person name="Ferrarezi J.A."/>
            <person name="Labate C.A."/>
        </authorList>
    </citation>
    <scope>NUCLEOTIDE SEQUENCE</scope>
    <source>
        <strain evidence="1">MF-1</strain>
    </source>
</reference>
<dbReference type="AlphaFoldDB" id="A0A9Q3GRX8"/>
<evidence type="ECO:0000313" key="1">
    <source>
        <dbReference type="EMBL" id="MBW0476695.1"/>
    </source>
</evidence>
<keyword evidence="2" id="KW-1185">Reference proteome</keyword>
<dbReference type="OrthoDB" id="8029976at2759"/>
<comment type="caution">
    <text evidence="1">The sequence shown here is derived from an EMBL/GenBank/DDBJ whole genome shotgun (WGS) entry which is preliminary data.</text>
</comment>